<comment type="subcellular location">
    <subcellularLocation>
        <location evidence="2">Nucleus</location>
    </subcellularLocation>
</comment>
<dbReference type="InterPro" id="IPR023211">
    <property type="entry name" value="DNA_pol_palm_dom_sf"/>
</dbReference>
<dbReference type="SMART" id="SM00439">
    <property type="entry name" value="BAH"/>
    <property type="match status" value="1"/>
</dbReference>
<dbReference type="GO" id="GO:0005634">
    <property type="term" value="C:nucleus"/>
    <property type="evidence" value="ECO:0007669"/>
    <property type="project" value="UniProtKB-SubCell"/>
</dbReference>
<dbReference type="CDD" id="cd05534">
    <property type="entry name" value="POLBc_zeta"/>
    <property type="match status" value="1"/>
</dbReference>
<evidence type="ECO:0000256" key="9">
    <source>
        <dbReference type="ARBA" id="ARBA00022763"/>
    </source>
</evidence>
<dbReference type="Pfam" id="PF24055">
    <property type="entry name" value="POL3_N"/>
    <property type="match status" value="1"/>
</dbReference>
<feature type="compositionally biased region" description="Acidic residues" evidence="21">
    <location>
        <begin position="359"/>
        <end position="369"/>
    </location>
</feature>
<dbReference type="PRINTS" id="PR00106">
    <property type="entry name" value="DNAPOLB"/>
</dbReference>
<accession>A0AAW2ZS42</accession>
<feature type="region of interest" description="Disordered" evidence="21">
    <location>
        <begin position="351"/>
        <end position="387"/>
    </location>
</feature>
<feature type="domain" description="BAH" evidence="22">
    <location>
        <begin position="393"/>
        <end position="497"/>
    </location>
</feature>
<dbReference type="CDD" id="cd05778">
    <property type="entry name" value="DNA_polB_zeta_exo"/>
    <property type="match status" value="1"/>
</dbReference>
<dbReference type="SUPFAM" id="SSF56672">
    <property type="entry name" value="DNA/RNA polymerases"/>
    <property type="match status" value="1"/>
</dbReference>
<comment type="similarity">
    <text evidence="3 20">Belongs to the DNA polymerase type-B family.</text>
</comment>
<organism evidence="23 24">
    <name type="scientific">Acrasis kona</name>
    <dbReference type="NCBI Taxonomy" id="1008807"/>
    <lineage>
        <taxon>Eukaryota</taxon>
        <taxon>Discoba</taxon>
        <taxon>Heterolobosea</taxon>
        <taxon>Tetramitia</taxon>
        <taxon>Eutetramitia</taxon>
        <taxon>Acrasidae</taxon>
        <taxon>Acrasis</taxon>
    </lineage>
</organism>
<evidence type="ECO:0000256" key="6">
    <source>
        <dbReference type="ARBA" id="ARBA00022695"/>
    </source>
</evidence>
<dbReference type="InterPro" id="IPR043502">
    <property type="entry name" value="DNA/RNA_pol_sf"/>
</dbReference>
<dbReference type="Pfam" id="PF03104">
    <property type="entry name" value="DNA_pol_B_exo1"/>
    <property type="match status" value="2"/>
</dbReference>
<dbReference type="Gene3D" id="3.90.1600.10">
    <property type="entry name" value="Palm domain of DNA polymerase"/>
    <property type="match status" value="1"/>
</dbReference>
<evidence type="ECO:0000313" key="24">
    <source>
        <dbReference type="Proteomes" id="UP001431209"/>
    </source>
</evidence>
<keyword evidence="16" id="KW-0234">DNA repair</keyword>
<dbReference type="GO" id="GO:0003682">
    <property type="term" value="F:chromatin binding"/>
    <property type="evidence" value="ECO:0007669"/>
    <property type="project" value="InterPro"/>
</dbReference>
<dbReference type="PROSITE" id="PS00116">
    <property type="entry name" value="DNA_POLYMERASE_B"/>
    <property type="match status" value="1"/>
</dbReference>
<dbReference type="FunFam" id="1.10.132.60:FF:000007">
    <property type="entry name" value="DNA polymerase"/>
    <property type="match status" value="1"/>
</dbReference>
<evidence type="ECO:0000256" key="21">
    <source>
        <dbReference type="SAM" id="MobiDB-lite"/>
    </source>
</evidence>
<evidence type="ECO:0000256" key="10">
    <source>
        <dbReference type="ARBA" id="ARBA00022771"/>
    </source>
</evidence>
<dbReference type="GO" id="GO:0000724">
    <property type="term" value="P:double-strand break repair via homologous recombination"/>
    <property type="evidence" value="ECO:0007669"/>
    <property type="project" value="TreeGrafter"/>
</dbReference>
<keyword evidence="13" id="KW-0408">Iron</keyword>
<dbReference type="PANTHER" id="PTHR45812:SF1">
    <property type="entry name" value="DNA POLYMERASE ZETA CATALYTIC SUBUNIT"/>
    <property type="match status" value="1"/>
</dbReference>
<dbReference type="InterPro" id="IPR042087">
    <property type="entry name" value="DNA_pol_B_thumb"/>
</dbReference>
<dbReference type="GO" id="GO:0003887">
    <property type="term" value="F:DNA-directed DNA polymerase activity"/>
    <property type="evidence" value="ECO:0007669"/>
    <property type="project" value="UniProtKB-KW"/>
</dbReference>
<keyword evidence="17" id="KW-0539">Nucleus</keyword>
<dbReference type="Pfam" id="PF00136">
    <property type="entry name" value="DNA_pol_B"/>
    <property type="match status" value="1"/>
</dbReference>
<evidence type="ECO:0000256" key="8">
    <source>
        <dbReference type="ARBA" id="ARBA00022723"/>
    </source>
</evidence>
<dbReference type="Gene3D" id="1.10.287.690">
    <property type="entry name" value="Helix hairpin bin"/>
    <property type="match status" value="1"/>
</dbReference>
<dbReference type="SUPFAM" id="SSF53098">
    <property type="entry name" value="Ribonuclease H-like"/>
    <property type="match status" value="1"/>
</dbReference>
<dbReference type="Gene3D" id="1.10.132.60">
    <property type="entry name" value="DNA polymerase family B, C-terminal domain"/>
    <property type="match status" value="1"/>
</dbReference>
<evidence type="ECO:0000256" key="12">
    <source>
        <dbReference type="ARBA" id="ARBA00022932"/>
    </source>
</evidence>
<dbReference type="InterPro" id="IPR006172">
    <property type="entry name" value="DNA-dir_DNA_pol_B"/>
</dbReference>
<evidence type="ECO:0000256" key="13">
    <source>
        <dbReference type="ARBA" id="ARBA00023004"/>
    </source>
</evidence>
<keyword evidence="14" id="KW-0411">Iron-sulfur</keyword>
<evidence type="ECO:0000256" key="5">
    <source>
        <dbReference type="ARBA" id="ARBA00022679"/>
    </source>
</evidence>
<dbReference type="InterPro" id="IPR043151">
    <property type="entry name" value="BAH_sf"/>
</dbReference>
<sequence length="1624" mass="186263">MPIGIRKENHKQFLKSLCDSIEGGYRRGANGIQRSYAPQIVHEAKVVKGIPFYGYCSSERLYIKIYFYNPYDVPKIASMLISGSFQRRKYSVFEAHVPYVLQFMIDYNVVGMGTVRIQKYGRRPLQFRQSHSQVELDVLAQDILNLHDVKKDVIKPDNTDVKLVQTLSLLWEDERNRRRSRGVSSQPSQAAFTQLPRTTADADEIEIAMMKRVEQIHDAEFVVASQDPNVEDQDELIEFPYASTLLHELECLDNHDIHQNELSKTNVASDDFDESAQLVEILDWMRRGADSEEEQEEIELRHSDWFREEQENFELLQQEHKVMGTKQQVIDEINHIQSQMETKDILDSFHNDEDHEEHSDDDDQNDEMNVDQLDGSYDQEEEPSTPVKKKTLLKIHAGDFVSCRSPPGVPPYIAFVQSIDHTLKSASLRWMYSQTDVPNIRLAPNELLATDLVDDNPIATIISIVKVHPHSNQNQQPDDFYCKYQYHTNTCSKSKLSNHILQLFNWTVDQNHNHTETSLPVTSPTHQSSPIDFFIMNDILQIPIQQEGDDDSNNNSQESLLQQSLMDDAEMDEKVISSQTTHSTNSIPTLNTSLSPIVINSDDTPNSHHYQSTSLSTQMTRFKYNIEPPSLQSLLSDQNTFYKEPHYSNPLDYQSARKITKSRFHDFALQLVDYKRKQPITNQIHHKPGSIPNLQKLNQDAKPIPSSSSSSHLILRFAKRAPTIQQLLSTQPSLSSMNQTSNQSQFISQISMMTNLNKSNQQAGMIGFAHQQEQSSPSSNTKYQHGQSIMCMELHASSRNSLKPNPSHDSILSIYFSIMNDSKQFQIQPTCGILKIKSKSSHSPSIHSIHQECDFYESELKMIQAFAKLIRHLDPDVLLGYEIQTASWGYLMERCAVIGFNMIDSLSRFVTQPNSFRLKPVDEWGRTHQSGIFVRGRNVLNVWRLMRHEIKSNSYQFQNVLYKILGIRFPEFPNRNVTDWSQDGSKSDFVDFYFLQKNLLTMRMLNHLDLLNRTAELARVFGCDFFSVSSRGSQYRVESIMLRLSRPRNYVALSPSREQVARQAAIECIPLVMEPKSQLYTSPVLVLDFQSLYPSMVIAYNLCFSTCLGKITGGTKRMGVLSQFNAQVDRIKDALITPNGVMFVKEHVRCGVLPRMLREILETRVMVKQAIKKLPKSDVATKRLLDARQLGLKLIANVTYGYTSANFSGRMPCSDVADSIVQLGRRTLERAIDLIERDFGSQCKVVYGDTDSIFIECTNASKSQAFQIGKQIADRVTLSNPNPVKLQLEKVFHPCFLVTKKRYVGYAYDSVDSKVPKFDAKGIETVRRDSCPVVQKMMEKSIRIMFDTCDLSRVKRYCVKQWNKILKEQINIKDFIFAKEVKLGKYKKIESLPPAAIVAKSNMNKDPRNEPLYGDRVPYVVVHHKSSAVGPRPRLMDMVLDPITYLKRQQSGNKPILHGCYYIEKQIIPSLDRLFCLVGADVRQWYDSMPKKQRPGWRQQQQHSIMNGTLHGYCRSVFCVVCQVNKVEKYRQEMICNACASDEQVTAVWVADRCRNVIRHQRALLDVCMNCGCSERNVEVMDQCLSISCSVMFQRERLKVHVENLKNVQASAHKVLGYDAEDFF</sequence>
<evidence type="ECO:0000256" key="7">
    <source>
        <dbReference type="ARBA" id="ARBA00022705"/>
    </source>
</evidence>
<name>A0AAW2ZS42_9EUKA</name>
<evidence type="ECO:0000256" key="4">
    <source>
        <dbReference type="ARBA" id="ARBA00022485"/>
    </source>
</evidence>
<evidence type="ECO:0000256" key="3">
    <source>
        <dbReference type="ARBA" id="ARBA00005755"/>
    </source>
</evidence>
<keyword evidence="6 20" id="KW-0548">Nucleotidyltransferase</keyword>
<gene>
    <name evidence="23" type="ORF">AKO1_010145</name>
</gene>
<keyword evidence="7 20" id="KW-0235">DNA replication</keyword>
<evidence type="ECO:0000256" key="14">
    <source>
        <dbReference type="ARBA" id="ARBA00023014"/>
    </source>
</evidence>
<evidence type="ECO:0000256" key="11">
    <source>
        <dbReference type="ARBA" id="ARBA00022833"/>
    </source>
</evidence>
<comment type="catalytic activity">
    <reaction evidence="18 20">
        <text>DNA(n) + a 2'-deoxyribonucleoside 5'-triphosphate = DNA(n+1) + diphosphate</text>
        <dbReference type="Rhea" id="RHEA:22508"/>
        <dbReference type="Rhea" id="RHEA-COMP:17339"/>
        <dbReference type="Rhea" id="RHEA-COMP:17340"/>
        <dbReference type="ChEBI" id="CHEBI:33019"/>
        <dbReference type="ChEBI" id="CHEBI:61560"/>
        <dbReference type="ChEBI" id="CHEBI:173112"/>
        <dbReference type="EC" id="2.7.7.7"/>
    </reaction>
</comment>
<comment type="subunit">
    <text evidence="19">Forms DNA polymerase zeta with REV7.</text>
</comment>
<evidence type="ECO:0000256" key="17">
    <source>
        <dbReference type="ARBA" id="ARBA00023242"/>
    </source>
</evidence>
<keyword evidence="10" id="KW-0863">Zinc-finger</keyword>
<dbReference type="Gene3D" id="2.30.30.490">
    <property type="match status" value="1"/>
</dbReference>
<dbReference type="GO" id="GO:0051539">
    <property type="term" value="F:4 iron, 4 sulfur cluster binding"/>
    <property type="evidence" value="ECO:0007669"/>
    <property type="project" value="UniProtKB-KW"/>
</dbReference>
<dbReference type="InterPro" id="IPR001025">
    <property type="entry name" value="BAH_dom"/>
</dbReference>
<keyword evidence="5 20" id="KW-0808">Transferase</keyword>
<dbReference type="Gene3D" id="3.30.420.10">
    <property type="entry name" value="Ribonuclease H-like superfamily/Ribonuclease H"/>
    <property type="match status" value="1"/>
</dbReference>
<dbReference type="InterPro" id="IPR017964">
    <property type="entry name" value="DNA-dir_DNA_pol_B_CS"/>
</dbReference>
<keyword evidence="11" id="KW-0862">Zinc</keyword>
<keyword evidence="8" id="KW-0479">Metal-binding</keyword>
<keyword evidence="15 20" id="KW-0238">DNA-binding</keyword>
<evidence type="ECO:0000256" key="20">
    <source>
        <dbReference type="RuleBase" id="RU000442"/>
    </source>
</evidence>
<dbReference type="EC" id="2.7.7.7" evidence="20"/>
<dbReference type="SMART" id="SM00486">
    <property type="entry name" value="POLBc"/>
    <property type="match status" value="1"/>
</dbReference>
<keyword evidence="24" id="KW-1185">Reference proteome</keyword>
<dbReference type="GO" id="GO:0016035">
    <property type="term" value="C:zeta DNA polymerase complex"/>
    <property type="evidence" value="ECO:0007669"/>
    <property type="project" value="InterPro"/>
</dbReference>
<evidence type="ECO:0000256" key="1">
    <source>
        <dbReference type="ARBA" id="ARBA00001966"/>
    </source>
</evidence>
<evidence type="ECO:0000259" key="22">
    <source>
        <dbReference type="SMART" id="SM00439"/>
    </source>
</evidence>
<dbReference type="GO" id="GO:0008270">
    <property type="term" value="F:zinc ion binding"/>
    <property type="evidence" value="ECO:0007669"/>
    <property type="project" value="UniProtKB-KW"/>
</dbReference>
<dbReference type="InterPro" id="IPR006133">
    <property type="entry name" value="DNA-dir_DNA_pol_B_exonuc"/>
</dbReference>
<protein>
    <recommendedName>
        <fullName evidence="20">DNA polymerase</fullName>
        <ecNumber evidence="20">2.7.7.7</ecNumber>
    </recommendedName>
</protein>
<evidence type="ECO:0000256" key="16">
    <source>
        <dbReference type="ARBA" id="ARBA00023204"/>
    </source>
</evidence>
<dbReference type="PANTHER" id="PTHR45812">
    <property type="entry name" value="DNA POLYMERASE ZETA CATALYTIC SUBUNIT"/>
    <property type="match status" value="1"/>
</dbReference>
<dbReference type="FunFam" id="1.10.287.690:FF:000002">
    <property type="entry name" value="DNA polymerase zeta"/>
    <property type="match status" value="1"/>
</dbReference>
<comment type="caution">
    <text evidence="23">The sequence shown here is derived from an EMBL/GenBank/DDBJ whole genome shotgun (WGS) entry which is preliminary data.</text>
</comment>
<keyword evidence="12 20" id="KW-0239">DNA-directed DNA polymerase</keyword>
<evidence type="ECO:0000313" key="23">
    <source>
        <dbReference type="EMBL" id="KAL0491986.1"/>
    </source>
</evidence>
<proteinExistence type="inferred from homology"/>
<evidence type="ECO:0000256" key="15">
    <source>
        <dbReference type="ARBA" id="ARBA00023125"/>
    </source>
</evidence>
<dbReference type="InterPro" id="IPR056435">
    <property type="entry name" value="DPOD/Z_N"/>
</dbReference>
<dbReference type="InterPro" id="IPR030559">
    <property type="entry name" value="PolZ_Rev3"/>
</dbReference>
<evidence type="ECO:0000256" key="2">
    <source>
        <dbReference type="ARBA" id="ARBA00004123"/>
    </source>
</evidence>
<dbReference type="InterPro" id="IPR036397">
    <property type="entry name" value="RNaseH_sf"/>
</dbReference>
<reference evidence="23 24" key="1">
    <citation type="submission" date="2024-03" db="EMBL/GenBank/DDBJ databases">
        <title>The Acrasis kona genome and developmental transcriptomes reveal deep origins of eukaryotic multicellular pathways.</title>
        <authorList>
            <person name="Sheikh S."/>
            <person name="Fu C.-J."/>
            <person name="Brown M.W."/>
            <person name="Baldauf S.L."/>
        </authorList>
    </citation>
    <scope>NUCLEOTIDE SEQUENCE [LARGE SCALE GENOMIC DNA]</scope>
    <source>
        <strain evidence="23 24">ATCC MYA-3509</strain>
    </source>
</reference>
<evidence type="ECO:0000256" key="19">
    <source>
        <dbReference type="ARBA" id="ARBA00066055"/>
    </source>
</evidence>
<comment type="cofactor">
    <cofactor evidence="1">
        <name>[4Fe-4S] cluster</name>
        <dbReference type="ChEBI" id="CHEBI:49883"/>
    </cofactor>
</comment>
<feature type="region of interest" description="Disordered" evidence="21">
    <location>
        <begin position="178"/>
        <end position="197"/>
    </location>
</feature>
<evidence type="ECO:0000256" key="18">
    <source>
        <dbReference type="ARBA" id="ARBA00049244"/>
    </source>
</evidence>
<dbReference type="GO" id="GO:0000166">
    <property type="term" value="F:nucleotide binding"/>
    <property type="evidence" value="ECO:0007669"/>
    <property type="project" value="InterPro"/>
</dbReference>
<dbReference type="Proteomes" id="UP001431209">
    <property type="component" value="Unassembled WGS sequence"/>
</dbReference>
<dbReference type="InterPro" id="IPR006134">
    <property type="entry name" value="DNA-dir_DNA_pol_B_multi_dom"/>
</dbReference>
<dbReference type="GO" id="GO:0003677">
    <property type="term" value="F:DNA binding"/>
    <property type="evidence" value="ECO:0007669"/>
    <property type="project" value="UniProtKB-KW"/>
</dbReference>
<dbReference type="InterPro" id="IPR012337">
    <property type="entry name" value="RNaseH-like_sf"/>
</dbReference>
<dbReference type="GO" id="GO:0042276">
    <property type="term" value="P:error-prone translesion synthesis"/>
    <property type="evidence" value="ECO:0007669"/>
    <property type="project" value="TreeGrafter"/>
</dbReference>
<dbReference type="GO" id="GO:0006260">
    <property type="term" value="P:DNA replication"/>
    <property type="evidence" value="ECO:0007669"/>
    <property type="project" value="UniProtKB-KW"/>
</dbReference>
<dbReference type="EMBL" id="JAOPGA020001893">
    <property type="protein sequence ID" value="KAL0491986.1"/>
    <property type="molecule type" value="Genomic_DNA"/>
</dbReference>
<dbReference type="Gene3D" id="3.30.342.10">
    <property type="entry name" value="DNA Polymerase, chain B, domain 1"/>
    <property type="match status" value="1"/>
</dbReference>
<keyword evidence="4" id="KW-0004">4Fe-4S</keyword>
<keyword evidence="9" id="KW-0227">DNA damage</keyword>
<feature type="compositionally biased region" description="Polar residues" evidence="21">
    <location>
        <begin position="182"/>
        <end position="197"/>
    </location>
</feature>